<dbReference type="Proteomes" id="UP000610760">
    <property type="component" value="Unassembled WGS sequence"/>
</dbReference>
<dbReference type="InterPro" id="IPR014078">
    <property type="entry name" value="Nudix_YtkD"/>
</dbReference>
<dbReference type="InterPro" id="IPR000086">
    <property type="entry name" value="NUDIX_hydrolase_dom"/>
</dbReference>
<evidence type="ECO:0000313" key="6">
    <source>
        <dbReference type="EMBL" id="MBC8559607.1"/>
    </source>
</evidence>
<name>A0A926I793_9FIRM</name>
<dbReference type="InterPro" id="IPR020084">
    <property type="entry name" value="NUDIX_hydrolase_CS"/>
</dbReference>
<dbReference type="RefSeq" id="WP_249294498.1">
    <property type="nucleotide sequence ID" value="NZ_JACRSV010000001.1"/>
</dbReference>
<dbReference type="PROSITE" id="PS51462">
    <property type="entry name" value="NUDIX"/>
    <property type="match status" value="1"/>
</dbReference>
<dbReference type="InterPro" id="IPR015797">
    <property type="entry name" value="NUDIX_hydrolase-like_dom_sf"/>
</dbReference>
<keyword evidence="2 3" id="KW-0378">Hydrolase</keyword>
<dbReference type="EMBL" id="JACRSV010000001">
    <property type="protein sequence ID" value="MBC8559607.1"/>
    <property type="molecule type" value="Genomic_DNA"/>
</dbReference>
<feature type="region of interest" description="Disordered" evidence="4">
    <location>
        <begin position="38"/>
        <end position="59"/>
    </location>
</feature>
<dbReference type="PRINTS" id="PR00502">
    <property type="entry name" value="NUDIXFAMILY"/>
</dbReference>
<protein>
    <submittedName>
        <fullName evidence="6">NUDIX domain-containing protein</fullName>
    </submittedName>
</protein>
<reference evidence="6" key="1">
    <citation type="submission" date="2020-08" db="EMBL/GenBank/DDBJ databases">
        <title>Genome public.</title>
        <authorList>
            <person name="Liu C."/>
            <person name="Sun Q."/>
        </authorList>
    </citation>
    <scope>NUCLEOTIDE SEQUENCE</scope>
    <source>
        <strain evidence="6">NSJ-33</strain>
    </source>
</reference>
<dbReference type="PANTHER" id="PTHR43736">
    <property type="entry name" value="ADP-RIBOSE PYROPHOSPHATASE"/>
    <property type="match status" value="1"/>
</dbReference>
<dbReference type="PROSITE" id="PS00893">
    <property type="entry name" value="NUDIX_BOX"/>
    <property type="match status" value="1"/>
</dbReference>
<feature type="compositionally biased region" description="Basic and acidic residues" evidence="4">
    <location>
        <begin position="42"/>
        <end position="59"/>
    </location>
</feature>
<sequence>MRTVRFYPEAAADFKYAVIAARYEGKWVFCRHKSRQTLELPGGHREPGESPEETARRELREETGAVRFQLVPLGGYSVSENGASETFGALYFAEIEELEALPPFEMAEIRLLAAPPSERSRWTYPDIQPLLLQKAQQAR</sequence>
<dbReference type="CDD" id="cd04665">
    <property type="entry name" value="NUDIX_RppH"/>
    <property type="match status" value="1"/>
</dbReference>
<dbReference type="SUPFAM" id="SSF55811">
    <property type="entry name" value="Nudix"/>
    <property type="match status" value="1"/>
</dbReference>
<proteinExistence type="inferred from homology"/>
<dbReference type="InterPro" id="IPR020476">
    <property type="entry name" value="Nudix_hydrolase"/>
</dbReference>
<evidence type="ECO:0000313" key="7">
    <source>
        <dbReference type="Proteomes" id="UP000610760"/>
    </source>
</evidence>
<comment type="similarity">
    <text evidence="1 3">Belongs to the Nudix hydrolase family.</text>
</comment>
<dbReference type="Gene3D" id="3.90.79.10">
    <property type="entry name" value="Nucleoside Triphosphate Pyrophosphohydrolase"/>
    <property type="match status" value="1"/>
</dbReference>
<keyword evidence="7" id="KW-1185">Reference proteome</keyword>
<comment type="caution">
    <text evidence="6">The sequence shown here is derived from an EMBL/GenBank/DDBJ whole genome shotgun (WGS) entry which is preliminary data.</text>
</comment>
<evidence type="ECO:0000256" key="1">
    <source>
        <dbReference type="ARBA" id="ARBA00005582"/>
    </source>
</evidence>
<accession>A0A926I793</accession>
<dbReference type="AlphaFoldDB" id="A0A926I793"/>
<dbReference type="Pfam" id="PF00293">
    <property type="entry name" value="NUDIX"/>
    <property type="match status" value="1"/>
</dbReference>
<feature type="domain" description="Nudix hydrolase" evidence="5">
    <location>
        <begin position="1"/>
        <end position="139"/>
    </location>
</feature>
<organism evidence="6 7">
    <name type="scientific">Fumia xinanensis</name>
    <dbReference type="NCBI Taxonomy" id="2763659"/>
    <lineage>
        <taxon>Bacteria</taxon>
        <taxon>Bacillati</taxon>
        <taxon>Bacillota</taxon>
        <taxon>Clostridia</taxon>
        <taxon>Eubacteriales</taxon>
        <taxon>Oscillospiraceae</taxon>
        <taxon>Fumia</taxon>
    </lineage>
</organism>
<evidence type="ECO:0000259" key="5">
    <source>
        <dbReference type="PROSITE" id="PS51462"/>
    </source>
</evidence>
<evidence type="ECO:0000256" key="3">
    <source>
        <dbReference type="RuleBase" id="RU003476"/>
    </source>
</evidence>
<dbReference type="GO" id="GO:0016787">
    <property type="term" value="F:hydrolase activity"/>
    <property type="evidence" value="ECO:0007669"/>
    <property type="project" value="UniProtKB-KW"/>
</dbReference>
<gene>
    <name evidence="6" type="ORF">H8710_05910</name>
</gene>
<evidence type="ECO:0000256" key="4">
    <source>
        <dbReference type="SAM" id="MobiDB-lite"/>
    </source>
</evidence>
<dbReference type="PANTHER" id="PTHR43736:SF1">
    <property type="entry name" value="DIHYDRONEOPTERIN TRIPHOSPHATE DIPHOSPHATASE"/>
    <property type="match status" value="1"/>
</dbReference>
<evidence type="ECO:0000256" key="2">
    <source>
        <dbReference type="ARBA" id="ARBA00022801"/>
    </source>
</evidence>